<dbReference type="PANTHER" id="PTHR44688:SF16">
    <property type="entry name" value="DNA-BINDING TRANSCRIPTIONAL ACTIVATOR DEVR_DOSR"/>
    <property type="match status" value="1"/>
</dbReference>
<evidence type="ECO:0000256" key="2">
    <source>
        <dbReference type="ARBA" id="ARBA00023125"/>
    </source>
</evidence>
<evidence type="ECO:0000256" key="1">
    <source>
        <dbReference type="ARBA" id="ARBA00023015"/>
    </source>
</evidence>
<protein>
    <recommendedName>
        <fullName evidence="4">HTH luxR-type domain-containing protein</fullName>
    </recommendedName>
</protein>
<name>A0A8J3B6I4_9ACTN</name>
<dbReference type="InterPro" id="IPR036388">
    <property type="entry name" value="WH-like_DNA-bd_sf"/>
</dbReference>
<keyword evidence="6" id="KW-1185">Reference proteome</keyword>
<dbReference type="PRINTS" id="PR00038">
    <property type="entry name" value="HTHLUXR"/>
</dbReference>
<dbReference type="Proteomes" id="UP000649739">
    <property type="component" value="Unassembled WGS sequence"/>
</dbReference>
<dbReference type="GO" id="GO:0003677">
    <property type="term" value="F:DNA binding"/>
    <property type="evidence" value="ECO:0007669"/>
    <property type="project" value="UniProtKB-KW"/>
</dbReference>
<proteinExistence type="predicted"/>
<keyword evidence="1" id="KW-0805">Transcription regulation</keyword>
<dbReference type="InterPro" id="IPR016032">
    <property type="entry name" value="Sig_transdc_resp-reg_C-effctor"/>
</dbReference>
<gene>
    <name evidence="5" type="ORF">GCM10010123_31440</name>
</gene>
<accession>A0A8J3B6I4</accession>
<dbReference type="InterPro" id="IPR000792">
    <property type="entry name" value="Tscrpt_reg_LuxR_C"/>
</dbReference>
<dbReference type="PROSITE" id="PS00622">
    <property type="entry name" value="HTH_LUXR_1"/>
    <property type="match status" value="1"/>
</dbReference>
<keyword evidence="3" id="KW-0804">Transcription</keyword>
<dbReference type="PANTHER" id="PTHR44688">
    <property type="entry name" value="DNA-BINDING TRANSCRIPTIONAL ACTIVATOR DEVR_DOSR"/>
    <property type="match status" value="1"/>
</dbReference>
<dbReference type="Pfam" id="PF00196">
    <property type="entry name" value="GerE"/>
    <property type="match status" value="1"/>
</dbReference>
<dbReference type="AlphaFoldDB" id="A0A8J3B6I4"/>
<dbReference type="SMART" id="SM00421">
    <property type="entry name" value="HTH_LUXR"/>
    <property type="match status" value="1"/>
</dbReference>
<reference evidence="5" key="1">
    <citation type="journal article" date="2014" name="Int. J. Syst. Evol. Microbiol.">
        <title>Complete genome sequence of Corynebacterium casei LMG S-19264T (=DSM 44701T), isolated from a smear-ripened cheese.</title>
        <authorList>
            <consortium name="US DOE Joint Genome Institute (JGI-PGF)"/>
            <person name="Walter F."/>
            <person name="Albersmeier A."/>
            <person name="Kalinowski J."/>
            <person name="Ruckert C."/>
        </authorList>
    </citation>
    <scope>NUCLEOTIDE SEQUENCE</scope>
    <source>
        <strain evidence="5">JCM 3090</strain>
    </source>
</reference>
<reference evidence="5" key="2">
    <citation type="submission" date="2020-09" db="EMBL/GenBank/DDBJ databases">
        <authorList>
            <person name="Sun Q."/>
            <person name="Ohkuma M."/>
        </authorList>
    </citation>
    <scope>NUCLEOTIDE SEQUENCE</scope>
    <source>
        <strain evidence="5">JCM 3090</strain>
    </source>
</reference>
<keyword evidence="2" id="KW-0238">DNA-binding</keyword>
<comment type="caution">
    <text evidence="5">The sequence shown here is derived from an EMBL/GenBank/DDBJ whole genome shotgun (WGS) entry which is preliminary data.</text>
</comment>
<organism evidence="5 6">
    <name type="scientific">Pilimelia anulata</name>
    <dbReference type="NCBI Taxonomy" id="53371"/>
    <lineage>
        <taxon>Bacteria</taxon>
        <taxon>Bacillati</taxon>
        <taxon>Actinomycetota</taxon>
        <taxon>Actinomycetes</taxon>
        <taxon>Micromonosporales</taxon>
        <taxon>Micromonosporaceae</taxon>
        <taxon>Pilimelia</taxon>
    </lineage>
</organism>
<dbReference type="CDD" id="cd06170">
    <property type="entry name" value="LuxR_C_like"/>
    <property type="match status" value="1"/>
</dbReference>
<dbReference type="EMBL" id="BMQB01000006">
    <property type="protein sequence ID" value="GGJ99218.1"/>
    <property type="molecule type" value="Genomic_DNA"/>
</dbReference>
<feature type="domain" description="HTH luxR-type" evidence="4">
    <location>
        <begin position="181"/>
        <end position="246"/>
    </location>
</feature>
<evidence type="ECO:0000313" key="6">
    <source>
        <dbReference type="Proteomes" id="UP000649739"/>
    </source>
</evidence>
<evidence type="ECO:0000259" key="4">
    <source>
        <dbReference type="PROSITE" id="PS50043"/>
    </source>
</evidence>
<sequence>MSETEVIARLAERPADVILADVAVTRSDTVGFTRRVLARAPGAMLVLFGAEDPRVAAAAVAAGARALIRGTEDLVSTVAKAVLLLGMPARTAGPVAGAPIPAAAALRGANAPSRFGTPVGRKGAPLGPEGARAAGAELVADPAGVRVPGSPVPSQRDFGDPAEAARMAARGIDPGYGAGLPAARRVVLTEREMQVLRGMADGKSNAEIGRELFVSEDTVKTHARRLFRKLGARDRAHAVAAGFRAGLVV</sequence>
<dbReference type="PROSITE" id="PS50043">
    <property type="entry name" value="HTH_LUXR_2"/>
    <property type="match status" value="1"/>
</dbReference>
<dbReference type="SUPFAM" id="SSF46894">
    <property type="entry name" value="C-terminal effector domain of the bipartite response regulators"/>
    <property type="match status" value="1"/>
</dbReference>
<dbReference type="Gene3D" id="1.10.10.10">
    <property type="entry name" value="Winged helix-like DNA-binding domain superfamily/Winged helix DNA-binding domain"/>
    <property type="match status" value="1"/>
</dbReference>
<dbReference type="GO" id="GO:0006355">
    <property type="term" value="P:regulation of DNA-templated transcription"/>
    <property type="evidence" value="ECO:0007669"/>
    <property type="project" value="InterPro"/>
</dbReference>
<evidence type="ECO:0000256" key="3">
    <source>
        <dbReference type="ARBA" id="ARBA00023163"/>
    </source>
</evidence>
<evidence type="ECO:0000313" key="5">
    <source>
        <dbReference type="EMBL" id="GGJ99218.1"/>
    </source>
</evidence>